<dbReference type="BioCyc" id="JESP1508404:G14D9-11502-MONOMER"/>
<evidence type="ECO:0000313" key="1">
    <source>
        <dbReference type="EMBL" id="AJD91564.1"/>
    </source>
</evidence>
<accession>A0A0B5AU70</accession>
<organism evidence="1 2">
    <name type="scientific">Jeotgalibacillus malaysiensis</name>
    <dbReference type="NCBI Taxonomy" id="1508404"/>
    <lineage>
        <taxon>Bacteria</taxon>
        <taxon>Bacillati</taxon>
        <taxon>Bacillota</taxon>
        <taxon>Bacilli</taxon>
        <taxon>Bacillales</taxon>
        <taxon>Caryophanaceae</taxon>
        <taxon>Jeotgalibacillus</taxon>
    </lineage>
</organism>
<proteinExistence type="predicted"/>
<dbReference type="Proteomes" id="UP000031449">
    <property type="component" value="Chromosome"/>
</dbReference>
<name>A0A0B5AU70_9BACL</name>
<sequence>MKQAEESRKRTQAKIDESCERFGIDPDRFRAECLKEIEDSYKANGKLLKDVHSRAV</sequence>
<dbReference type="STRING" id="1508404.JMA_22470"/>
<dbReference type="KEGG" id="jeo:JMA_22470"/>
<dbReference type="AlphaFoldDB" id="A0A0B5AU70"/>
<reference evidence="1 2" key="1">
    <citation type="submission" date="2014-08" db="EMBL/GenBank/DDBJ databases">
        <title>Complete genome of a marine bacteria Jeotgalibacillus malaysiensis.</title>
        <authorList>
            <person name="Yaakop A.S."/>
            <person name="Chan K.-G."/>
            <person name="Goh K.M."/>
        </authorList>
    </citation>
    <scope>NUCLEOTIDE SEQUENCE [LARGE SCALE GENOMIC DNA]</scope>
    <source>
        <strain evidence="1 2">D5</strain>
    </source>
</reference>
<protein>
    <submittedName>
        <fullName evidence="1">Uncharacterized protein</fullName>
    </submittedName>
</protein>
<keyword evidence="2" id="KW-1185">Reference proteome</keyword>
<dbReference type="HOGENOM" id="CLU_3008229_0_0_9"/>
<dbReference type="EMBL" id="CP009416">
    <property type="protein sequence ID" value="AJD91564.1"/>
    <property type="molecule type" value="Genomic_DNA"/>
</dbReference>
<evidence type="ECO:0000313" key="2">
    <source>
        <dbReference type="Proteomes" id="UP000031449"/>
    </source>
</evidence>
<gene>
    <name evidence="1" type="ORF">JMA_22470</name>
</gene>